<dbReference type="Pfam" id="PF22688">
    <property type="entry name" value="Hda_lid"/>
    <property type="match status" value="1"/>
</dbReference>
<evidence type="ECO:0000259" key="3">
    <source>
        <dbReference type="Pfam" id="PF00308"/>
    </source>
</evidence>
<dbReference type="InterPro" id="IPR013317">
    <property type="entry name" value="DnaA_dom"/>
</dbReference>
<dbReference type="EMBL" id="PIPR01000001">
    <property type="protein sequence ID" value="RUO40876.1"/>
    <property type="molecule type" value="Genomic_DNA"/>
</dbReference>
<dbReference type="GO" id="GO:0006270">
    <property type="term" value="P:DNA replication initiation"/>
    <property type="evidence" value="ECO:0007669"/>
    <property type="project" value="TreeGrafter"/>
</dbReference>
<protein>
    <submittedName>
        <fullName evidence="5">DnaA regulatory inactivator Hda</fullName>
    </submittedName>
</protein>
<dbReference type="Gene3D" id="3.40.50.300">
    <property type="entry name" value="P-loop containing nucleotide triphosphate hydrolases"/>
    <property type="match status" value="1"/>
</dbReference>
<dbReference type="SUPFAM" id="SSF52540">
    <property type="entry name" value="P-loop containing nucleoside triphosphate hydrolases"/>
    <property type="match status" value="1"/>
</dbReference>
<dbReference type="AlphaFoldDB" id="A0A7Z6ZTB1"/>
<sequence>MDRGLMNLQQLPLAMQLPDAHTFATYVTGENQEVLALLRESTEPFVYLWGAHGVGKSHLLHAMCAQLHINTTAMYVPLRDLLEQQVEASILRGLEQFSLVCIDDLDAVVNQHDWCFELFALFNRIQDRGQTRLLVTAAMSPTQLPAAIPDTQSRLQWGIAVQIKALQDADKAQALRQRAAALGLQLRDETASFMVQRLGRDMAELMATLAQLDRASMAAQRRLTIPFVKQVLDI</sequence>
<dbReference type="Gene3D" id="1.10.8.60">
    <property type="match status" value="1"/>
</dbReference>
<keyword evidence="1" id="KW-0235">DNA replication</keyword>
<feature type="domain" description="Chromosomal replication initiator protein DnaA ATPAse" evidence="3">
    <location>
        <begin position="20"/>
        <end position="161"/>
    </location>
</feature>
<dbReference type="Proteomes" id="UP000287766">
    <property type="component" value="Unassembled WGS sequence"/>
</dbReference>
<evidence type="ECO:0000313" key="6">
    <source>
        <dbReference type="Proteomes" id="UP000287766"/>
    </source>
</evidence>
<evidence type="ECO:0000313" key="5">
    <source>
        <dbReference type="EMBL" id="RUO40876.1"/>
    </source>
</evidence>
<dbReference type="PRINTS" id="PR00051">
    <property type="entry name" value="DNAA"/>
</dbReference>
<comment type="similarity">
    <text evidence="1">Belongs to the DnaA family.</text>
</comment>
<dbReference type="GO" id="GO:0032297">
    <property type="term" value="P:negative regulation of DNA-templated DNA replication initiation"/>
    <property type="evidence" value="ECO:0007669"/>
    <property type="project" value="InterPro"/>
</dbReference>
<feature type="coiled-coil region" evidence="2">
    <location>
        <begin position="195"/>
        <end position="222"/>
    </location>
</feature>
<dbReference type="InterPro" id="IPR017788">
    <property type="entry name" value="Hda"/>
</dbReference>
<evidence type="ECO:0000256" key="2">
    <source>
        <dbReference type="SAM" id="Coils"/>
    </source>
</evidence>
<comment type="caution">
    <text evidence="5">The sequence shown here is derived from an EMBL/GenBank/DDBJ whole genome shotgun (WGS) entry which is preliminary data.</text>
</comment>
<dbReference type="InterPro" id="IPR020591">
    <property type="entry name" value="Chromosome_initiator_DnaA-like"/>
</dbReference>
<dbReference type="PANTHER" id="PTHR30050">
    <property type="entry name" value="CHROMOSOMAL REPLICATION INITIATOR PROTEIN DNAA"/>
    <property type="match status" value="1"/>
</dbReference>
<keyword evidence="2" id="KW-0175">Coiled coil</keyword>
<feature type="domain" description="Hda lid" evidence="4">
    <location>
        <begin position="168"/>
        <end position="232"/>
    </location>
</feature>
<evidence type="ECO:0000256" key="1">
    <source>
        <dbReference type="RuleBase" id="RU004227"/>
    </source>
</evidence>
<accession>A0A7Z6ZTB1</accession>
<gene>
    <name evidence="5" type="primary">hda</name>
    <name evidence="5" type="ORF">CWE22_01380</name>
</gene>
<evidence type="ECO:0000259" key="4">
    <source>
        <dbReference type="Pfam" id="PF22688"/>
    </source>
</evidence>
<dbReference type="NCBIfam" id="TIGR03420">
    <property type="entry name" value="DnaA_homol_Hda"/>
    <property type="match status" value="1"/>
</dbReference>
<name>A0A7Z6ZTB1_9GAMM</name>
<dbReference type="Pfam" id="PF00308">
    <property type="entry name" value="Bac_DnaA"/>
    <property type="match status" value="1"/>
</dbReference>
<keyword evidence="6" id="KW-1185">Reference proteome</keyword>
<dbReference type="InterPro" id="IPR055199">
    <property type="entry name" value="Hda_lid"/>
</dbReference>
<proteinExistence type="inferred from homology"/>
<reference evidence="6" key="1">
    <citation type="journal article" date="2018" name="Front. Microbiol.">
        <title>Genome-Based Analysis Reveals the Taxonomy and Diversity of the Family Idiomarinaceae.</title>
        <authorList>
            <person name="Liu Y."/>
            <person name="Lai Q."/>
            <person name="Shao Z."/>
        </authorList>
    </citation>
    <scope>NUCLEOTIDE SEQUENCE [LARGE SCALE GENOMIC DNA]</scope>
    <source>
        <strain evidence="6">KYW314</strain>
    </source>
</reference>
<organism evidence="5 6">
    <name type="scientific">Pseudidiomarina aestuarii</name>
    <dbReference type="NCBI Taxonomy" id="624146"/>
    <lineage>
        <taxon>Bacteria</taxon>
        <taxon>Pseudomonadati</taxon>
        <taxon>Pseudomonadota</taxon>
        <taxon>Gammaproteobacteria</taxon>
        <taxon>Alteromonadales</taxon>
        <taxon>Idiomarinaceae</taxon>
        <taxon>Pseudidiomarina</taxon>
    </lineage>
</organism>
<dbReference type="PANTHER" id="PTHR30050:SF5">
    <property type="entry name" value="DNAA REGULATORY INACTIVATOR HDA"/>
    <property type="match status" value="1"/>
</dbReference>
<dbReference type="InterPro" id="IPR027417">
    <property type="entry name" value="P-loop_NTPase"/>
</dbReference>